<dbReference type="PROSITE" id="PS50075">
    <property type="entry name" value="CARRIER"/>
    <property type="match status" value="1"/>
</dbReference>
<dbReference type="Gene3D" id="3.10.129.110">
    <property type="entry name" value="Polyketide synthase dehydratase"/>
    <property type="match status" value="1"/>
</dbReference>
<dbReference type="InterPro" id="IPR016036">
    <property type="entry name" value="Malonyl_transacylase_ACP-bd"/>
</dbReference>
<dbReference type="InterPro" id="IPR020841">
    <property type="entry name" value="PKS_Beta-ketoAc_synthase_dom"/>
</dbReference>
<evidence type="ECO:0000313" key="10">
    <source>
        <dbReference type="EMBL" id="QTD50046.1"/>
    </source>
</evidence>
<dbReference type="Pfam" id="PF02801">
    <property type="entry name" value="Ketoacyl-synt_C"/>
    <property type="match status" value="1"/>
</dbReference>
<dbReference type="PANTHER" id="PTHR43775:SF37">
    <property type="entry name" value="SI:DKEY-61P9.11"/>
    <property type="match status" value="1"/>
</dbReference>
<evidence type="ECO:0000256" key="4">
    <source>
        <dbReference type="ARBA" id="ARBA00023268"/>
    </source>
</evidence>
<evidence type="ECO:0000256" key="3">
    <source>
        <dbReference type="ARBA" id="ARBA00022679"/>
    </source>
</evidence>
<dbReference type="GO" id="GO:0004315">
    <property type="term" value="F:3-oxoacyl-[acyl-carrier-protein] synthase activity"/>
    <property type="evidence" value="ECO:0007669"/>
    <property type="project" value="InterPro"/>
</dbReference>
<dbReference type="InterPro" id="IPR036736">
    <property type="entry name" value="ACP-like_sf"/>
</dbReference>
<reference evidence="10" key="1">
    <citation type="submission" date="2021-03" db="EMBL/GenBank/DDBJ databases">
        <title>Acanthopleuribacteraceae sp. M133.</title>
        <authorList>
            <person name="Wang G."/>
        </authorList>
    </citation>
    <scope>NUCLEOTIDE SEQUENCE</scope>
    <source>
        <strain evidence="10">M133</strain>
    </source>
</reference>
<dbReference type="KEGG" id="scor:J3U87_31060"/>
<dbReference type="SUPFAM" id="SSF52151">
    <property type="entry name" value="FabD/lysophospholipase-like"/>
    <property type="match status" value="1"/>
</dbReference>
<dbReference type="Gene3D" id="1.10.1200.10">
    <property type="entry name" value="ACP-like"/>
    <property type="match status" value="1"/>
</dbReference>
<dbReference type="PANTHER" id="PTHR43775">
    <property type="entry name" value="FATTY ACID SYNTHASE"/>
    <property type="match status" value="1"/>
</dbReference>
<feature type="region of interest" description="N-terminal hotdog fold" evidence="6">
    <location>
        <begin position="911"/>
        <end position="1032"/>
    </location>
</feature>
<name>A0A8A4TJE8_SULCO</name>
<evidence type="ECO:0000313" key="11">
    <source>
        <dbReference type="Proteomes" id="UP000663929"/>
    </source>
</evidence>
<dbReference type="PROSITE" id="PS52004">
    <property type="entry name" value="KS3_2"/>
    <property type="match status" value="1"/>
</dbReference>
<dbReference type="PROSITE" id="PS00012">
    <property type="entry name" value="PHOSPHOPANTETHEINE"/>
    <property type="match status" value="1"/>
</dbReference>
<dbReference type="GO" id="GO:0004312">
    <property type="term" value="F:fatty acid synthase activity"/>
    <property type="evidence" value="ECO:0007669"/>
    <property type="project" value="TreeGrafter"/>
</dbReference>
<dbReference type="GO" id="GO:0005886">
    <property type="term" value="C:plasma membrane"/>
    <property type="evidence" value="ECO:0007669"/>
    <property type="project" value="TreeGrafter"/>
</dbReference>
<dbReference type="Gene3D" id="3.40.50.720">
    <property type="entry name" value="NAD(P)-binding Rossmann-like Domain"/>
    <property type="match status" value="3"/>
</dbReference>
<dbReference type="InterPro" id="IPR006162">
    <property type="entry name" value="Ppantetheine_attach_site"/>
</dbReference>
<dbReference type="InterPro" id="IPR050091">
    <property type="entry name" value="PKS_NRPS_Biosynth_Enz"/>
</dbReference>
<dbReference type="Pfam" id="PF08659">
    <property type="entry name" value="KR"/>
    <property type="match status" value="1"/>
</dbReference>
<keyword evidence="3" id="KW-0808">Transferase</keyword>
<dbReference type="InterPro" id="IPR049490">
    <property type="entry name" value="C883_1060-like_KR_N"/>
</dbReference>
<feature type="active site" description="Proton donor; for dehydratase activity" evidence="6">
    <location>
        <position position="1109"/>
    </location>
</feature>
<keyword evidence="1" id="KW-0596">Phosphopantetheine</keyword>
<dbReference type="SUPFAM" id="SSF55048">
    <property type="entry name" value="Probable ACP-binding domain of malonyl-CoA ACP transacylase"/>
    <property type="match status" value="1"/>
</dbReference>
<dbReference type="InterPro" id="IPR020807">
    <property type="entry name" value="PKS_DH"/>
</dbReference>
<dbReference type="InterPro" id="IPR014043">
    <property type="entry name" value="Acyl_transferase_dom"/>
</dbReference>
<dbReference type="InterPro" id="IPR049552">
    <property type="entry name" value="PKS_DH_N"/>
</dbReference>
<dbReference type="InterPro" id="IPR049900">
    <property type="entry name" value="PKS_mFAS_DH"/>
</dbReference>
<dbReference type="SMART" id="SM00826">
    <property type="entry name" value="PKS_DH"/>
    <property type="match status" value="1"/>
</dbReference>
<dbReference type="Pfam" id="PF00698">
    <property type="entry name" value="Acyl_transf_1"/>
    <property type="match status" value="1"/>
</dbReference>
<dbReference type="Gene3D" id="3.90.180.10">
    <property type="entry name" value="Medium-chain alcohol dehydrogenases, catalytic domain"/>
    <property type="match status" value="1"/>
</dbReference>
<dbReference type="FunFam" id="3.40.47.10:FF:000019">
    <property type="entry name" value="Polyketide synthase type I"/>
    <property type="match status" value="1"/>
</dbReference>
<dbReference type="GO" id="GO:0031177">
    <property type="term" value="F:phosphopantetheine binding"/>
    <property type="evidence" value="ECO:0007669"/>
    <property type="project" value="InterPro"/>
</dbReference>
<dbReference type="CDD" id="cd05195">
    <property type="entry name" value="enoyl_red"/>
    <property type="match status" value="1"/>
</dbReference>
<dbReference type="InterPro" id="IPR016035">
    <property type="entry name" value="Acyl_Trfase/lysoPLipase"/>
</dbReference>
<dbReference type="SMART" id="SM00823">
    <property type="entry name" value="PKS_PP"/>
    <property type="match status" value="1"/>
</dbReference>
<dbReference type="GO" id="GO:0016491">
    <property type="term" value="F:oxidoreductase activity"/>
    <property type="evidence" value="ECO:0007669"/>
    <property type="project" value="InterPro"/>
</dbReference>
<dbReference type="SMART" id="SM00827">
    <property type="entry name" value="PKS_AT"/>
    <property type="match status" value="1"/>
</dbReference>
<evidence type="ECO:0000259" key="9">
    <source>
        <dbReference type="PROSITE" id="PS52019"/>
    </source>
</evidence>
<dbReference type="Pfam" id="PF21089">
    <property type="entry name" value="PKS_DH_N"/>
    <property type="match status" value="1"/>
</dbReference>
<dbReference type="InterPro" id="IPR011032">
    <property type="entry name" value="GroES-like_sf"/>
</dbReference>
<dbReference type="GO" id="GO:0005737">
    <property type="term" value="C:cytoplasm"/>
    <property type="evidence" value="ECO:0007669"/>
    <property type="project" value="TreeGrafter"/>
</dbReference>
<accession>A0A8A4TJE8</accession>
<dbReference type="PROSITE" id="PS52019">
    <property type="entry name" value="PKS_MFAS_DH"/>
    <property type="match status" value="1"/>
</dbReference>
<dbReference type="Pfam" id="PF14765">
    <property type="entry name" value="PS-DH"/>
    <property type="match status" value="1"/>
</dbReference>
<dbReference type="Proteomes" id="UP000663929">
    <property type="component" value="Chromosome"/>
</dbReference>
<dbReference type="InterPro" id="IPR020806">
    <property type="entry name" value="PKS_PP-bd"/>
</dbReference>
<keyword evidence="2" id="KW-0597">Phosphoprotein</keyword>
<dbReference type="InterPro" id="IPR057326">
    <property type="entry name" value="KR_dom"/>
</dbReference>
<dbReference type="SUPFAM" id="SSF53901">
    <property type="entry name" value="Thiolase-like"/>
    <property type="match status" value="1"/>
</dbReference>
<dbReference type="InterPro" id="IPR018201">
    <property type="entry name" value="Ketoacyl_synth_AS"/>
</dbReference>
<feature type="domain" description="Carrier" evidence="7">
    <location>
        <begin position="2058"/>
        <end position="2132"/>
    </location>
</feature>
<dbReference type="InterPro" id="IPR016039">
    <property type="entry name" value="Thiolase-like"/>
</dbReference>
<dbReference type="InterPro" id="IPR014031">
    <property type="entry name" value="Ketoacyl_synth_C"/>
</dbReference>
<feature type="active site" description="Proton acceptor; for dehydratase activity" evidence="6">
    <location>
        <position position="943"/>
    </location>
</feature>
<dbReference type="GO" id="GO:0006633">
    <property type="term" value="P:fatty acid biosynthetic process"/>
    <property type="evidence" value="ECO:0007669"/>
    <property type="project" value="InterPro"/>
</dbReference>
<dbReference type="SUPFAM" id="SSF50129">
    <property type="entry name" value="GroES-like"/>
    <property type="match status" value="1"/>
</dbReference>
<dbReference type="InterPro" id="IPR009081">
    <property type="entry name" value="PP-bd_ACP"/>
</dbReference>
<dbReference type="Gene3D" id="3.40.366.10">
    <property type="entry name" value="Malonyl-Coenzyme A Acyl Carrier Protein, domain 2"/>
    <property type="match status" value="1"/>
</dbReference>
<keyword evidence="11" id="KW-1185">Reference proteome</keyword>
<evidence type="ECO:0000256" key="1">
    <source>
        <dbReference type="ARBA" id="ARBA00022450"/>
    </source>
</evidence>
<evidence type="ECO:0000259" key="8">
    <source>
        <dbReference type="PROSITE" id="PS52004"/>
    </source>
</evidence>
<feature type="domain" description="PKS/mFAS DH" evidence="9">
    <location>
        <begin position="911"/>
        <end position="1198"/>
    </location>
</feature>
<dbReference type="InterPro" id="IPR042104">
    <property type="entry name" value="PKS_dehydratase_sf"/>
</dbReference>
<dbReference type="InterPro" id="IPR032821">
    <property type="entry name" value="PKS_assoc"/>
</dbReference>
<dbReference type="InterPro" id="IPR049551">
    <property type="entry name" value="PKS_DH_C"/>
</dbReference>
<feature type="region of interest" description="C-terminal hotdog fold" evidence="6">
    <location>
        <begin position="1047"/>
        <end position="1198"/>
    </location>
</feature>
<dbReference type="InterPro" id="IPR036291">
    <property type="entry name" value="NAD(P)-bd_dom_sf"/>
</dbReference>
<dbReference type="CDD" id="cd00833">
    <property type="entry name" value="PKS"/>
    <property type="match status" value="1"/>
</dbReference>
<dbReference type="Pfam" id="PF21394">
    <property type="entry name" value="Beta-ketacyl_N"/>
    <property type="match status" value="1"/>
</dbReference>
<dbReference type="InterPro" id="IPR014030">
    <property type="entry name" value="Ketoacyl_synth_N"/>
</dbReference>
<proteinExistence type="predicted"/>
<dbReference type="Pfam" id="PF16197">
    <property type="entry name" value="KAsynt_C_assoc"/>
    <property type="match status" value="1"/>
</dbReference>
<dbReference type="SUPFAM" id="SSF47336">
    <property type="entry name" value="ACP-like"/>
    <property type="match status" value="1"/>
</dbReference>
<dbReference type="Pfam" id="PF00550">
    <property type="entry name" value="PP-binding"/>
    <property type="match status" value="1"/>
</dbReference>
<dbReference type="SUPFAM" id="SSF51735">
    <property type="entry name" value="NAD(P)-binding Rossmann-fold domains"/>
    <property type="match status" value="3"/>
</dbReference>
<organism evidence="10 11">
    <name type="scientific">Sulfidibacter corallicola</name>
    <dbReference type="NCBI Taxonomy" id="2818388"/>
    <lineage>
        <taxon>Bacteria</taxon>
        <taxon>Pseudomonadati</taxon>
        <taxon>Acidobacteriota</taxon>
        <taxon>Holophagae</taxon>
        <taxon>Acanthopleuribacterales</taxon>
        <taxon>Acanthopleuribacteraceae</taxon>
        <taxon>Sulfidibacter</taxon>
    </lineage>
</organism>
<sequence>MNEPIAIVGIGCRFPGNANSPKTFWNMLREGRDAIERLPDDRFDIEDFLAGGTEPVPGRIASPYGGFIDHVDKFDPFFFGMSPREVESMDVQHRLLLEVAWEGIEDAGLVPAGLTGRAVGVFVGLITADYADMMQYYRKVTDIDLYSGAGGARSVASGRISYAFGLEGPSMTIDTACSSSLVTVHLACQSLRSGESELALAGGVNLVLVPETSLGFSQASMLAPDGRCKAFDASGNGFVRSDGVGMLVLKRLSQAEADGDAIYATIEGSAVNNDGRGVGLMTPRREGQEAVLRRAWRNAGIRGGDLGYVETHGTGTRAGDPVEVGALGAALGDGDGREQPCFIGSVKTNIGHTEGAAGVAGLIKTILAVNHGTVPPNLHFRDPNPAIDWDRLPVRVPTAPTPWPLSGRPVAGVSSFGISGTNAHIVVRGPEPVHAKEGSSPSENDADGHRLAVFSAKTQDGLARLAADYADHLNDQNQITLRDLAFTLARKRTHHPHRLCITAENETHLAEQLRDFVDEGPRAGIRSGTATGHRGLVFICSPTGGQWQGMGRDLFAREPVFRQKIEACDALFRDHVTWSLIEALHQPEDASRLGEIDVLQPTLFAIQVALADLWRSWGVVPDAVIGHSMGEVAACCIAGILSLEDAAKVICLRSRLVRRRAAGKGRMAIAELSATEVARRIEGYGTAVSVAAYNGPQTVILSGEEAPILELHQSLETEGVFSKLVNVDYASHSCHMDPLLPELRTLLADIQPRPRQARMVSTVTRTDLTGEEPTADYWADNLRQPVYFEPVVRSLLAGGVSHFVELSPHPNVTNAVNQVVRAHGGPASVLPSMRKQTADRAVMYDSLGVLHAEGCEIDWPTVCPTGETLHALPRYPWEREVIWPESAPLKRLATLRAAGASYEGGHQVEGSPLLGTPIHTPDGSTHLWQSRLDAKTQAYFTDHRVQDAVVLPGAAYLEIALSAANTLVTNPRLEAVRFRQAMFLENDEARTVQTILRRCRRGRFSFEIRSTTDERHWIEHAVGFVHPAKEDLSEPLIPDPKRRIANAEHRLTGSDHYTAMDRRRLQYGPAFQGIQTLVPGSEASASRLALPASVAADLGRYTLHPALLDACFQTMAGIIPSEGADRSDSDTYMPVSVQSLRVFGPIPATGDLWGQATARFDESADRISADIYLLDDRGDLLACLENLTIQRIEGGHVARRTVDQVLYRMDWEPGAMAAIDGPQASLGRVLIVGDRLGHAQALADQLRGSAEVLLVQPGEENLRLAERHYEWTWRDADDIDGFFERAYGGELPDRVIHLGNLDQGIHPEWEAQAVETALERGTMSVFHLLQALTRREDGVLPMLCVVTASSQAVTGSEPIALGQTPVWGLCRVASHEHPSLTIKLLDLDTDFTADDLDLIRRECLCTDDETQVAWRNGERMLARMVRDTPTDKRPIDRETVEALPRETPMAWRVAGAGDPNPQAFVSIDLDSPDAHEIAVQLEAVALDETGQSGSRFWDDGTLDGAGVVTAVGADVVDLQPGDRVMVAGLPYLGTHAHVARTAAARLPDTVSFEAAATLPTAMVTARALMRLGSLDGNARLFVHGLETRLGRAVARVAQAKGATVYAESTCAQESQRLVDQGVRPVLTASGRQLVDQVADLTGGRGFHWIVDALDGDLATEAASMLAPLGRYVALTGDGGRPAAPLSARIEPGTTWQAISPGQLRTQLGAAYQDLLAETAAAAGADSLQDLPAQRVTFAELVNGRPGTDGAGRPRTWVVAPGDAPVPLHRQNRSEATVKADAWYLIAGGLKGIGLATASRLAAMGARHLILLGRSGPDAQGAEQIQALRDQGVAVHVKRIDITDEQAMDALSAEIEAARPPLRGVIHSAVVIDDGLLINQTPERFARVFGPKIWGTLNLHRLATNHALDFFTVYSSASSLIGPPSQGNYAAAGNFADHLVLERRRLGLPGLTINWGPWSDIGIAAEKNLTEDYARKAVMIPFEPAFGMDVATHLLARAQGRVLAFDPNWTTYLEFFGIGMSKRLYAHMAQARQQTGVGSGGDGFDHEHLTALDEAARVAYVVERLKKVAGRILGFSPSRLQDATPINQMGLDSLMAVEMRNWIEINTGVPIPVVHFLSGDSIAQVAHLILAGLDDAPPPEVAVTPAPEVADPEALATLLDRVDDMDESEVARLLAQMEEGSG</sequence>
<dbReference type="InterPro" id="IPR020843">
    <property type="entry name" value="ER"/>
</dbReference>
<dbReference type="InterPro" id="IPR013968">
    <property type="entry name" value="PKS_KR"/>
</dbReference>
<protein>
    <submittedName>
        <fullName evidence="10">SDR family NAD(P)-dependent oxidoreductase</fullName>
    </submittedName>
</protein>
<dbReference type="PROSITE" id="PS00606">
    <property type="entry name" value="KS3_1"/>
    <property type="match status" value="1"/>
</dbReference>
<keyword evidence="4" id="KW-0511">Multifunctional enzyme</keyword>
<dbReference type="Gene3D" id="3.30.70.3290">
    <property type="match status" value="1"/>
</dbReference>
<dbReference type="SMART" id="SM00829">
    <property type="entry name" value="PKS_ER"/>
    <property type="match status" value="1"/>
</dbReference>
<feature type="domain" description="Ketosynthase family 3 (KS3)" evidence="8">
    <location>
        <begin position="2"/>
        <end position="429"/>
    </location>
</feature>
<dbReference type="Gene3D" id="3.40.47.10">
    <property type="match status" value="1"/>
</dbReference>
<dbReference type="GO" id="GO:0071770">
    <property type="term" value="P:DIM/DIP cell wall layer assembly"/>
    <property type="evidence" value="ECO:0007669"/>
    <property type="project" value="TreeGrafter"/>
</dbReference>
<evidence type="ECO:0000259" key="7">
    <source>
        <dbReference type="PROSITE" id="PS50075"/>
    </source>
</evidence>
<dbReference type="Pfam" id="PF00109">
    <property type="entry name" value="ketoacyl-synt"/>
    <property type="match status" value="1"/>
</dbReference>
<gene>
    <name evidence="10" type="ORF">J3U87_31060</name>
</gene>
<evidence type="ECO:0000256" key="2">
    <source>
        <dbReference type="ARBA" id="ARBA00022553"/>
    </source>
</evidence>
<dbReference type="SMART" id="SM00825">
    <property type="entry name" value="PKS_KS"/>
    <property type="match status" value="1"/>
</dbReference>
<dbReference type="CDD" id="cd08955">
    <property type="entry name" value="KR_2_FAS_SDR_x"/>
    <property type="match status" value="1"/>
</dbReference>
<dbReference type="RefSeq" id="WP_237379677.1">
    <property type="nucleotide sequence ID" value="NZ_CP071793.1"/>
</dbReference>
<evidence type="ECO:0000256" key="6">
    <source>
        <dbReference type="PROSITE-ProRule" id="PRU01363"/>
    </source>
</evidence>
<dbReference type="InterPro" id="IPR001227">
    <property type="entry name" value="Ac_transferase_dom_sf"/>
</dbReference>
<dbReference type="SMART" id="SM00822">
    <property type="entry name" value="PKS_KR"/>
    <property type="match status" value="1"/>
</dbReference>
<comment type="function">
    <text evidence="5">Involved in production of the polyketide antibiotic thailandamide.</text>
</comment>
<evidence type="ECO:0000256" key="5">
    <source>
        <dbReference type="ARBA" id="ARBA00054155"/>
    </source>
</evidence>
<dbReference type="EMBL" id="CP071793">
    <property type="protein sequence ID" value="QTD50046.1"/>
    <property type="molecule type" value="Genomic_DNA"/>
</dbReference>